<evidence type="ECO:0000259" key="12">
    <source>
        <dbReference type="SMART" id="SM01002"/>
    </source>
</evidence>
<evidence type="ECO:0000256" key="3">
    <source>
        <dbReference type="ARBA" id="ARBA00012943"/>
    </source>
</evidence>
<dbReference type="Proteomes" id="UP000006898">
    <property type="component" value="Chromosome"/>
</dbReference>
<keyword evidence="5" id="KW-0521">NADP</keyword>
<feature type="domain" description="Alanine dehydrogenase/pyridine nucleotide transhydrogenase NAD(H)-binding" evidence="12">
    <location>
        <begin position="148"/>
        <end position="312"/>
    </location>
</feature>
<evidence type="ECO:0000256" key="7">
    <source>
        <dbReference type="ARBA" id="ARBA00023027"/>
    </source>
</evidence>
<dbReference type="InterPro" id="IPR008143">
    <property type="entry name" value="Ala_DH/PNT_CS2"/>
</dbReference>
<evidence type="ECO:0000256" key="6">
    <source>
        <dbReference type="ARBA" id="ARBA00022967"/>
    </source>
</evidence>
<evidence type="ECO:0000259" key="13">
    <source>
        <dbReference type="SMART" id="SM01003"/>
    </source>
</evidence>
<dbReference type="GO" id="GO:0050661">
    <property type="term" value="F:NADP binding"/>
    <property type="evidence" value="ECO:0007669"/>
    <property type="project" value="TreeGrafter"/>
</dbReference>
<dbReference type="FunFam" id="3.40.50.720:FF:000188">
    <property type="entry name" value="NAD(P) transhydrogenase alpha subunit 1"/>
    <property type="match status" value="1"/>
</dbReference>
<dbReference type="InterPro" id="IPR036291">
    <property type="entry name" value="NAD(P)-bd_dom_sf"/>
</dbReference>
<keyword evidence="4" id="KW-0547">Nucleotide-binding</keyword>
<evidence type="ECO:0000256" key="10">
    <source>
        <dbReference type="ARBA" id="ARBA00076996"/>
    </source>
</evidence>
<sequence length="384" mass="41277">MRVAVPKEIESGERRVAIIPETVKRLIKKGVEVSVESGAGEGSCFRNGEYEEAGAVIEPSAEALLAATDVIVKIQRPAPVELLKIREGTTIISLLYPMVNQDLVQTLASRKITAIAVDSIPRTTLAQMMDVLSSQATISGYYAVIMAAYALPKFFPMLMTAAGTIAPAKVLILGAGVAGLQAIATARRLGATVEAFDTRKVVRQQVESLGARFVEVDMAEDAQTSSGYAKELSDEYKRRQAELLHRHIAKSDVCITTALIPGQRAPILITEEMVQAMRPGSVIVDLAAEQGGNCALTEPGNETVKHGVTVIGRLNLPSRLAVHASQMYSRNMEKLLLHLTDKDGGLKLNLQEEITQGCVITMGGEVVQPKVKELLARKGESHAS</sequence>
<gene>
    <name evidence="14" type="primary">pntA</name>
    <name evidence="14" type="ORF">DAMO_0093</name>
</gene>
<keyword evidence="14" id="KW-0560">Oxidoreductase</keyword>
<dbReference type="CDD" id="cd05304">
    <property type="entry name" value="Rubrum_tdh"/>
    <property type="match status" value="1"/>
</dbReference>
<dbReference type="Pfam" id="PF05222">
    <property type="entry name" value="AlaDh_PNT_N"/>
    <property type="match status" value="1"/>
</dbReference>
<dbReference type="GO" id="GO:0008750">
    <property type="term" value="F:proton-translocating NAD(P)+ transhydrogenase activity"/>
    <property type="evidence" value="ECO:0007669"/>
    <property type="project" value="UniProtKB-EC"/>
</dbReference>
<dbReference type="GO" id="GO:0005886">
    <property type="term" value="C:plasma membrane"/>
    <property type="evidence" value="ECO:0007669"/>
    <property type="project" value="TreeGrafter"/>
</dbReference>
<dbReference type="STRING" id="671143.DAMO_0093"/>
<dbReference type="SMART" id="SM01003">
    <property type="entry name" value="AlaDh_PNT_N"/>
    <property type="match status" value="1"/>
</dbReference>
<dbReference type="EC" id="7.1.1.1" evidence="3"/>
<evidence type="ECO:0000256" key="11">
    <source>
        <dbReference type="ARBA" id="ARBA00084087"/>
    </source>
</evidence>
<keyword evidence="7" id="KW-0520">NAD</keyword>
<reference evidence="14 15" key="1">
    <citation type="journal article" date="2010" name="Nature">
        <title>Nitrite-driven anaerobic methane oxidation by oxygenic bacteria.</title>
        <authorList>
            <person name="Ettwig K.F."/>
            <person name="Butler M.K."/>
            <person name="Le Paslier D."/>
            <person name="Pelletier E."/>
            <person name="Mangenot S."/>
            <person name="Kuypers M.M.M."/>
            <person name="Schreiber F."/>
            <person name="Dutilh B.E."/>
            <person name="Zedelius J."/>
            <person name="de Beer D."/>
            <person name="Gloerich J."/>
            <person name="Wessels H.J.C.T."/>
            <person name="van Allen T."/>
            <person name="Luesken F."/>
            <person name="Wu M."/>
            <person name="van de Pas-Schoonen K.T."/>
            <person name="Op den Camp H.J.M."/>
            <person name="Janssen-Megens E.M."/>
            <person name="Francoijs K-J."/>
            <person name="Stunnenberg H."/>
            <person name="Weissenbach J."/>
            <person name="Jetten M.S.M."/>
            <person name="Strous M."/>
        </authorList>
    </citation>
    <scope>NUCLEOTIDE SEQUENCE [LARGE SCALE GENOMIC DNA]</scope>
</reference>
<dbReference type="GO" id="GO:0006740">
    <property type="term" value="P:NADPH regeneration"/>
    <property type="evidence" value="ECO:0007669"/>
    <property type="project" value="TreeGrafter"/>
</dbReference>
<keyword evidence="6" id="KW-1278">Translocase</keyword>
<dbReference type="PROSITE" id="PS00837">
    <property type="entry name" value="ALADH_PNT_2"/>
    <property type="match status" value="1"/>
</dbReference>
<evidence type="ECO:0000256" key="5">
    <source>
        <dbReference type="ARBA" id="ARBA00022857"/>
    </source>
</evidence>
<feature type="domain" description="Alanine dehydrogenase/pyridine nucleotide transhydrogenase N-terminal" evidence="13">
    <location>
        <begin position="4"/>
        <end position="139"/>
    </location>
</feature>
<dbReference type="Pfam" id="PF01262">
    <property type="entry name" value="AlaDh_PNT_C"/>
    <property type="match status" value="1"/>
</dbReference>
<evidence type="ECO:0000313" key="15">
    <source>
        <dbReference type="Proteomes" id="UP000006898"/>
    </source>
</evidence>
<protein>
    <recommendedName>
        <fullName evidence="9">NAD(P) transhydrogenase subunit alpha part 1</fullName>
        <ecNumber evidence="3">7.1.1.1</ecNumber>
    </recommendedName>
    <alternativeName>
        <fullName evidence="11">Nicotinamide nucleotide transhydrogenase subunit alpha 1</fullName>
    </alternativeName>
    <alternativeName>
        <fullName evidence="10">Pyridine nucleotide transhydrogenase subunit alpha 1</fullName>
    </alternativeName>
</protein>
<comment type="similarity">
    <text evidence="2">Belongs to the AlaDH/PNT family.</text>
</comment>
<name>D5MHS8_METO1</name>
<dbReference type="AlphaFoldDB" id="D5MHS8"/>
<dbReference type="GO" id="GO:0016491">
    <property type="term" value="F:oxidoreductase activity"/>
    <property type="evidence" value="ECO:0007669"/>
    <property type="project" value="UniProtKB-KW"/>
</dbReference>
<dbReference type="EMBL" id="FP565575">
    <property type="protein sequence ID" value="CBE67211.1"/>
    <property type="molecule type" value="Genomic_DNA"/>
</dbReference>
<comment type="catalytic activity">
    <reaction evidence="8">
        <text>NAD(+) + NADPH + H(+)(in) = NADH + NADP(+) + H(+)(out)</text>
        <dbReference type="Rhea" id="RHEA:47992"/>
        <dbReference type="ChEBI" id="CHEBI:15378"/>
        <dbReference type="ChEBI" id="CHEBI:57540"/>
        <dbReference type="ChEBI" id="CHEBI:57783"/>
        <dbReference type="ChEBI" id="CHEBI:57945"/>
        <dbReference type="ChEBI" id="CHEBI:58349"/>
        <dbReference type="EC" id="7.1.1.1"/>
    </reaction>
</comment>
<dbReference type="PANTHER" id="PTHR10160">
    <property type="entry name" value="NAD(P) TRANSHYDROGENASE"/>
    <property type="match status" value="1"/>
</dbReference>
<dbReference type="SUPFAM" id="SSF52283">
    <property type="entry name" value="Formate/glycerate dehydrogenase catalytic domain-like"/>
    <property type="match status" value="1"/>
</dbReference>
<dbReference type="PATRIC" id="fig|671143.5.peg.82"/>
<evidence type="ECO:0000256" key="8">
    <source>
        <dbReference type="ARBA" id="ARBA00048202"/>
    </source>
</evidence>
<proteinExistence type="inferred from homology"/>
<evidence type="ECO:0000313" key="14">
    <source>
        <dbReference type="EMBL" id="CBE67211.1"/>
    </source>
</evidence>
<comment type="function">
    <text evidence="1">The transhydrogenation between NADH and NADP is coupled to respiration and ATP hydrolysis and functions as a proton pump across the membrane.</text>
</comment>
<evidence type="ECO:0000256" key="4">
    <source>
        <dbReference type="ARBA" id="ARBA00022741"/>
    </source>
</evidence>
<evidence type="ECO:0000256" key="9">
    <source>
        <dbReference type="ARBA" id="ARBA00071353"/>
    </source>
</evidence>
<dbReference type="NCBIfam" id="NF006942">
    <property type="entry name" value="PRK09424.1"/>
    <property type="match status" value="1"/>
</dbReference>
<dbReference type="Gene3D" id="3.40.50.720">
    <property type="entry name" value="NAD(P)-binding Rossmann-like Domain"/>
    <property type="match status" value="2"/>
</dbReference>
<dbReference type="SUPFAM" id="SSF51735">
    <property type="entry name" value="NAD(P)-binding Rossmann-fold domains"/>
    <property type="match status" value="1"/>
</dbReference>
<dbReference type="KEGG" id="mox:DAMO_0093"/>
<organism evidence="14 15">
    <name type="scientific">Methylomirabilis oxygeniifera</name>
    <dbReference type="NCBI Taxonomy" id="671143"/>
    <lineage>
        <taxon>Bacteria</taxon>
        <taxon>Candidatus Methylomirabilota</taxon>
        <taxon>Candidatus Methylomirabilia</taxon>
        <taxon>Candidatus Methylomirabilales</taxon>
        <taxon>Candidatus Methylomirabilaceae</taxon>
        <taxon>Candidatus Methylomirabilis</taxon>
    </lineage>
</organism>
<dbReference type="eggNOG" id="COG3288">
    <property type="taxonomic scope" value="Bacteria"/>
</dbReference>
<dbReference type="SMART" id="SM01002">
    <property type="entry name" value="AlaDh_PNT_C"/>
    <property type="match status" value="1"/>
</dbReference>
<dbReference type="InterPro" id="IPR007698">
    <property type="entry name" value="AlaDH/PNT_NAD(H)-bd"/>
</dbReference>
<dbReference type="InterPro" id="IPR007886">
    <property type="entry name" value="AlaDH/PNT_N"/>
</dbReference>
<accession>D5MHS8</accession>
<evidence type="ECO:0000256" key="2">
    <source>
        <dbReference type="ARBA" id="ARBA00005689"/>
    </source>
</evidence>
<evidence type="ECO:0000256" key="1">
    <source>
        <dbReference type="ARBA" id="ARBA00003943"/>
    </source>
</evidence>
<dbReference type="HOGENOM" id="CLU_003376_2_1_0"/>
<dbReference type="PANTHER" id="PTHR10160:SF19">
    <property type="entry name" value="PROTON-TRANSLOCATING NAD(P)(+) TRANSHYDROGENASE"/>
    <property type="match status" value="1"/>
</dbReference>